<sequence>MMGGAKSRALLRRRLMAAASVLMAFDGAKSQPLLLTSFCCFVHRRSFFAVPRRHPQPFFSLCHRPEQVLHCAKSQP</sequence>
<evidence type="ECO:0000313" key="1">
    <source>
        <dbReference type="EMBL" id="CAJ2641433.1"/>
    </source>
</evidence>
<comment type="caution">
    <text evidence="1">The sequence shown here is derived from an EMBL/GenBank/DDBJ whole genome shotgun (WGS) entry which is preliminary data.</text>
</comment>
<dbReference type="EMBL" id="CASHSV030000024">
    <property type="protein sequence ID" value="CAJ2641433.1"/>
    <property type="molecule type" value="Genomic_DNA"/>
</dbReference>
<gene>
    <name evidence="1" type="ORF">MILVUS5_LOCUS11088</name>
</gene>
<protein>
    <submittedName>
        <fullName evidence="1">Uncharacterized protein</fullName>
    </submittedName>
</protein>
<dbReference type="Proteomes" id="UP001177021">
    <property type="component" value="Unassembled WGS sequence"/>
</dbReference>
<proteinExistence type="predicted"/>
<evidence type="ECO:0000313" key="2">
    <source>
        <dbReference type="Proteomes" id="UP001177021"/>
    </source>
</evidence>
<accession>A0ACB0J8S9</accession>
<name>A0ACB0J8S9_TRIPR</name>
<organism evidence="1 2">
    <name type="scientific">Trifolium pratense</name>
    <name type="common">Red clover</name>
    <dbReference type="NCBI Taxonomy" id="57577"/>
    <lineage>
        <taxon>Eukaryota</taxon>
        <taxon>Viridiplantae</taxon>
        <taxon>Streptophyta</taxon>
        <taxon>Embryophyta</taxon>
        <taxon>Tracheophyta</taxon>
        <taxon>Spermatophyta</taxon>
        <taxon>Magnoliopsida</taxon>
        <taxon>eudicotyledons</taxon>
        <taxon>Gunneridae</taxon>
        <taxon>Pentapetalae</taxon>
        <taxon>rosids</taxon>
        <taxon>fabids</taxon>
        <taxon>Fabales</taxon>
        <taxon>Fabaceae</taxon>
        <taxon>Papilionoideae</taxon>
        <taxon>50 kb inversion clade</taxon>
        <taxon>NPAAA clade</taxon>
        <taxon>Hologalegina</taxon>
        <taxon>IRL clade</taxon>
        <taxon>Trifolieae</taxon>
        <taxon>Trifolium</taxon>
    </lineage>
</organism>
<reference evidence="1" key="1">
    <citation type="submission" date="2023-10" db="EMBL/GenBank/DDBJ databases">
        <authorList>
            <person name="Rodriguez Cubillos JULIANA M."/>
            <person name="De Vega J."/>
        </authorList>
    </citation>
    <scope>NUCLEOTIDE SEQUENCE</scope>
</reference>
<keyword evidence="2" id="KW-1185">Reference proteome</keyword>